<organism evidence="1 2">
    <name type="scientific">Collinsella intestinalis</name>
    <dbReference type="NCBI Taxonomy" id="147207"/>
    <lineage>
        <taxon>Bacteria</taxon>
        <taxon>Bacillati</taxon>
        <taxon>Actinomycetota</taxon>
        <taxon>Coriobacteriia</taxon>
        <taxon>Coriobacteriales</taxon>
        <taxon>Coriobacteriaceae</taxon>
        <taxon>Collinsella</taxon>
    </lineage>
</organism>
<accession>A0A5K1ISP5</accession>
<dbReference type="OrthoDB" id="3186698at2"/>
<dbReference type="GeneID" id="77465360"/>
<dbReference type="EMBL" id="CABWIC010000007">
    <property type="protein sequence ID" value="VWL91607.1"/>
    <property type="molecule type" value="Genomic_DNA"/>
</dbReference>
<name>A0A5K1ISP5_9ACTN</name>
<proteinExistence type="predicted"/>
<reference evidence="1 2" key="1">
    <citation type="submission" date="2019-10" db="EMBL/GenBank/DDBJ databases">
        <authorList>
            <person name="Wolf R A."/>
        </authorList>
    </citation>
    <scope>NUCLEOTIDE SEQUENCE [LARGE SCALE GENOMIC DNA]</scope>
    <source>
        <strain evidence="1">Collinsella_intestinalis_DSM_13632</strain>
    </source>
</reference>
<evidence type="ECO:0000313" key="2">
    <source>
        <dbReference type="Proteomes" id="UP000405524"/>
    </source>
</evidence>
<dbReference type="AlphaFoldDB" id="A0A5K1ISP5"/>
<sequence>MTDEERCEVAAELRKLAAVTAYVHLPDSNLASLLFSAIHNGTEWDVSDRNPDGLFLNRLADLIDPHDETCELELTWGGQTNAHVRTYECTGCGKSCDGVWGEDYEFCPYCGRRVEYADE</sequence>
<evidence type="ECO:0000313" key="1">
    <source>
        <dbReference type="EMBL" id="VWL91607.1"/>
    </source>
</evidence>
<protein>
    <submittedName>
        <fullName evidence="1">Uncharacterized protein</fullName>
    </submittedName>
</protein>
<dbReference type="Proteomes" id="UP000405524">
    <property type="component" value="Unassembled WGS sequence"/>
</dbReference>
<gene>
    <name evidence="1" type="ORF">JKKLCJKK_00369</name>
</gene>
<dbReference type="RefSeq" id="WP_152063104.1">
    <property type="nucleotide sequence ID" value="NZ_CABWIC010000007.1"/>
</dbReference>